<accession>A0A7T8H1U0</accession>
<evidence type="ECO:0000313" key="1">
    <source>
        <dbReference type="EMBL" id="QQP41884.1"/>
    </source>
</evidence>
<keyword evidence="2" id="KW-1185">Reference proteome</keyword>
<organism evidence="1 2">
    <name type="scientific">Caligus rogercresseyi</name>
    <name type="common">Sea louse</name>
    <dbReference type="NCBI Taxonomy" id="217165"/>
    <lineage>
        <taxon>Eukaryota</taxon>
        <taxon>Metazoa</taxon>
        <taxon>Ecdysozoa</taxon>
        <taxon>Arthropoda</taxon>
        <taxon>Crustacea</taxon>
        <taxon>Multicrustacea</taxon>
        <taxon>Hexanauplia</taxon>
        <taxon>Copepoda</taxon>
        <taxon>Siphonostomatoida</taxon>
        <taxon>Caligidae</taxon>
        <taxon>Caligus</taxon>
    </lineage>
</organism>
<sequence length="97" mass="10433">MEVFEGSCIPSDEGDEGAVFYVAGYVAQKLVKSTKCQACQEIVSKGKTVPRITFDVGVDQESRDLSIKSTKDDLISLVTRGGLTYPSDAVFISCMTA</sequence>
<name>A0A7T8H1U0_CALRO</name>
<dbReference type="AlphaFoldDB" id="A0A7T8H1U0"/>
<evidence type="ECO:0000313" key="2">
    <source>
        <dbReference type="Proteomes" id="UP000595437"/>
    </source>
</evidence>
<dbReference type="EMBL" id="CP045900">
    <property type="protein sequence ID" value="QQP41884.1"/>
    <property type="molecule type" value="Genomic_DNA"/>
</dbReference>
<gene>
    <name evidence="1" type="ORF">FKW44_016380</name>
</gene>
<dbReference type="Proteomes" id="UP000595437">
    <property type="component" value="Chromosome 11"/>
</dbReference>
<reference evidence="2" key="1">
    <citation type="submission" date="2021-01" db="EMBL/GenBank/DDBJ databases">
        <title>Caligus Genome Assembly.</title>
        <authorList>
            <person name="Gallardo-Escarate C."/>
        </authorList>
    </citation>
    <scope>NUCLEOTIDE SEQUENCE [LARGE SCALE GENOMIC DNA]</scope>
</reference>
<protein>
    <submittedName>
        <fullName evidence="1">Uncharacterized protein</fullName>
    </submittedName>
</protein>
<proteinExistence type="predicted"/>